<dbReference type="EMBL" id="WBMS02000023">
    <property type="protein sequence ID" value="MWA03948.1"/>
    <property type="molecule type" value="Genomic_DNA"/>
</dbReference>
<evidence type="ECO:0000313" key="1">
    <source>
        <dbReference type="EMBL" id="MWA03948.1"/>
    </source>
</evidence>
<comment type="caution">
    <text evidence="1">The sequence shown here is derived from an EMBL/GenBank/DDBJ whole genome shotgun (WGS) entry which is preliminary data.</text>
</comment>
<dbReference type="Proteomes" id="UP000462055">
    <property type="component" value="Unassembled WGS sequence"/>
</dbReference>
<reference evidence="1" key="1">
    <citation type="submission" date="2019-12" db="EMBL/GenBank/DDBJ databases">
        <title>Actinomadura physcomitrii sp. nov., a novel actinomycete isolated from moss [Physcomitrium sphaericum (Ludw) Fuernr].</title>
        <authorList>
            <person name="Zhuang X."/>
        </authorList>
    </citation>
    <scope>NUCLEOTIDE SEQUENCE [LARGE SCALE GENOMIC DNA]</scope>
    <source>
        <strain evidence="1">LD22</strain>
    </source>
</reference>
<dbReference type="AlphaFoldDB" id="A0A6I4MCJ2"/>
<protein>
    <submittedName>
        <fullName evidence="1">Uncharacterized protein</fullName>
    </submittedName>
</protein>
<keyword evidence="2" id="KW-1185">Reference proteome</keyword>
<proteinExistence type="predicted"/>
<name>A0A6I4MCJ2_9ACTN</name>
<accession>A0A6I4MCJ2</accession>
<gene>
    <name evidence="1" type="ORF">F8568_026900</name>
</gene>
<organism evidence="1 2">
    <name type="scientific">Actinomadura physcomitrii</name>
    <dbReference type="NCBI Taxonomy" id="2650748"/>
    <lineage>
        <taxon>Bacteria</taxon>
        <taxon>Bacillati</taxon>
        <taxon>Actinomycetota</taxon>
        <taxon>Actinomycetes</taxon>
        <taxon>Streptosporangiales</taxon>
        <taxon>Thermomonosporaceae</taxon>
        <taxon>Actinomadura</taxon>
    </lineage>
</organism>
<evidence type="ECO:0000313" key="2">
    <source>
        <dbReference type="Proteomes" id="UP000462055"/>
    </source>
</evidence>
<sequence length="58" mass="6383">MSLERKDVAYTGAFHGGRLVQDAAEVRQITIDFELIGTKASSEGESRALIEKVIKEFA</sequence>